<reference evidence="2" key="1">
    <citation type="journal article" date="2022" name="Plant J.">
        <title>Strategies of tolerance reflected in two North American maple genomes.</title>
        <authorList>
            <person name="McEvoy S.L."/>
            <person name="Sezen U.U."/>
            <person name="Trouern-Trend A."/>
            <person name="McMahon S.M."/>
            <person name="Schaberg P.G."/>
            <person name="Yang J."/>
            <person name="Wegrzyn J.L."/>
            <person name="Swenson N.G."/>
        </authorList>
    </citation>
    <scope>NUCLEOTIDE SEQUENCE</scope>
    <source>
        <strain evidence="2">NS2018</strain>
    </source>
</reference>
<feature type="region of interest" description="Disordered" evidence="1">
    <location>
        <begin position="1"/>
        <end position="70"/>
    </location>
</feature>
<feature type="compositionally biased region" description="Basic and acidic residues" evidence="1">
    <location>
        <begin position="1"/>
        <end position="16"/>
    </location>
</feature>
<comment type="caution">
    <text evidence="2">The sequence shown here is derived from an EMBL/GenBank/DDBJ whole genome shotgun (WGS) entry which is preliminary data.</text>
</comment>
<organism evidence="2 3">
    <name type="scientific">Acer saccharum</name>
    <name type="common">Sugar maple</name>
    <dbReference type="NCBI Taxonomy" id="4024"/>
    <lineage>
        <taxon>Eukaryota</taxon>
        <taxon>Viridiplantae</taxon>
        <taxon>Streptophyta</taxon>
        <taxon>Embryophyta</taxon>
        <taxon>Tracheophyta</taxon>
        <taxon>Spermatophyta</taxon>
        <taxon>Magnoliopsida</taxon>
        <taxon>eudicotyledons</taxon>
        <taxon>Gunneridae</taxon>
        <taxon>Pentapetalae</taxon>
        <taxon>rosids</taxon>
        <taxon>malvids</taxon>
        <taxon>Sapindales</taxon>
        <taxon>Sapindaceae</taxon>
        <taxon>Hippocastanoideae</taxon>
        <taxon>Acereae</taxon>
        <taxon>Acer</taxon>
    </lineage>
</organism>
<protein>
    <submittedName>
        <fullName evidence="2">Uncharacterized protein</fullName>
    </submittedName>
</protein>
<evidence type="ECO:0000313" key="3">
    <source>
        <dbReference type="Proteomes" id="UP001168877"/>
    </source>
</evidence>
<reference evidence="2" key="2">
    <citation type="submission" date="2023-06" db="EMBL/GenBank/DDBJ databases">
        <authorList>
            <person name="Swenson N.G."/>
            <person name="Wegrzyn J.L."/>
            <person name="Mcevoy S.L."/>
        </authorList>
    </citation>
    <scope>NUCLEOTIDE SEQUENCE</scope>
    <source>
        <strain evidence="2">NS2018</strain>
        <tissue evidence="2">Leaf</tissue>
    </source>
</reference>
<feature type="compositionally biased region" description="Acidic residues" evidence="1">
    <location>
        <begin position="17"/>
        <end position="33"/>
    </location>
</feature>
<sequence length="235" mass="25359">MKEDVGGHKAAVQEDKSIDEEDVGVDAAANEEDVGGKPAGDKAAVQEDASDDAGDKAAGNRAAAEEAAVKKAAIKEEAVEEDAVEKAAVDDVEKVAVQEDEAVEKQDVEEHKAVVEALLAIGSTAIEAILFKIKMAITPSTGTSCTQGQDLQSPLLSPSTNDEINNMNVEFNTLEFDTNVTENGKRKLTSDVWLHFDREKRDGFSIAEFRIDKLFSFQVAVSKLQLKSMSFWLTV</sequence>
<accession>A0AA39RQQ7</accession>
<keyword evidence="3" id="KW-1185">Reference proteome</keyword>
<dbReference type="Proteomes" id="UP001168877">
    <property type="component" value="Unassembled WGS sequence"/>
</dbReference>
<evidence type="ECO:0000313" key="2">
    <source>
        <dbReference type="EMBL" id="KAK0578911.1"/>
    </source>
</evidence>
<dbReference type="EMBL" id="JAUESC010000385">
    <property type="protein sequence ID" value="KAK0578911.1"/>
    <property type="molecule type" value="Genomic_DNA"/>
</dbReference>
<proteinExistence type="predicted"/>
<name>A0AA39RQQ7_ACESA</name>
<evidence type="ECO:0000256" key="1">
    <source>
        <dbReference type="SAM" id="MobiDB-lite"/>
    </source>
</evidence>
<gene>
    <name evidence="2" type="ORF">LWI29_018220</name>
</gene>
<dbReference type="AlphaFoldDB" id="A0AA39RQQ7"/>